<dbReference type="RefSeq" id="WP_025020751.1">
    <property type="nucleotide sequence ID" value="NZ_AZFH01000198.1"/>
</dbReference>
<comment type="caution">
    <text evidence="1">The sequence shown here is derived from an EMBL/GenBank/DDBJ whole genome shotgun (WGS) entry which is preliminary data.</text>
</comment>
<dbReference type="AlphaFoldDB" id="A0A0R1T5L0"/>
<dbReference type="PATRIC" id="fig|1423740.3.peg.2033"/>
<evidence type="ECO:0008006" key="3">
    <source>
        <dbReference type="Google" id="ProtNLM"/>
    </source>
</evidence>
<dbReference type="InterPro" id="IPR041242">
    <property type="entry name" value="HNHc_6"/>
</dbReference>
<reference evidence="1 2" key="1">
    <citation type="journal article" date="2015" name="Genome Announc.">
        <title>Expanding the biotechnology potential of lactobacilli through comparative genomics of 213 strains and associated genera.</title>
        <authorList>
            <person name="Sun Z."/>
            <person name="Harris H.M."/>
            <person name="McCann A."/>
            <person name="Guo C."/>
            <person name="Argimon S."/>
            <person name="Zhang W."/>
            <person name="Yang X."/>
            <person name="Jeffery I.B."/>
            <person name="Cooney J.C."/>
            <person name="Kagawa T.F."/>
            <person name="Liu W."/>
            <person name="Song Y."/>
            <person name="Salvetti E."/>
            <person name="Wrobel A."/>
            <person name="Rasinkangas P."/>
            <person name="Parkhill J."/>
            <person name="Rea M.C."/>
            <person name="O'Sullivan O."/>
            <person name="Ritari J."/>
            <person name="Douillard F.P."/>
            <person name="Paul Ross R."/>
            <person name="Yang R."/>
            <person name="Briner A.E."/>
            <person name="Felis G.E."/>
            <person name="de Vos W.M."/>
            <person name="Barrangou R."/>
            <person name="Klaenhammer T.R."/>
            <person name="Caufield P.W."/>
            <person name="Cui Y."/>
            <person name="Zhang H."/>
            <person name="O'Toole P.W."/>
        </authorList>
    </citation>
    <scope>NUCLEOTIDE SEQUENCE [LARGE SCALE GENOMIC DNA]</scope>
    <source>
        <strain evidence="1 2">DSM 15833</strain>
    </source>
</reference>
<evidence type="ECO:0000313" key="2">
    <source>
        <dbReference type="Proteomes" id="UP000051048"/>
    </source>
</evidence>
<proteinExistence type="predicted"/>
<name>A0A0R1T5L0_9LACO</name>
<dbReference type="STRING" id="1423740.FC36_GL001878"/>
<organism evidence="1 2">
    <name type="scientific">Ligilactobacillus equi DSM 15833 = JCM 10991</name>
    <dbReference type="NCBI Taxonomy" id="1423740"/>
    <lineage>
        <taxon>Bacteria</taxon>
        <taxon>Bacillati</taxon>
        <taxon>Bacillota</taxon>
        <taxon>Bacilli</taxon>
        <taxon>Lactobacillales</taxon>
        <taxon>Lactobacillaceae</taxon>
        <taxon>Ligilactobacillus</taxon>
    </lineage>
</organism>
<dbReference type="EMBL" id="AZFH01000198">
    <property type="protein sequence ID" value="KRL76636.1"/>
    <property type="molecule type" value="Genomic_DNA"/>
</dbReference>
<protein>
    <recommendedName>
        <fullName evidence="3">HNHc nuclease</fullName>
    </recommendedName>
</protein>
<dbReference type="OrthoDB" id="1665841at2"/>
<sequence>MNELLGIVNGIRGNQAQFRIQNIPDLKVNIAEGVQEYRIIPVSGMITSQQRKKAYALIGEIARATGYLTNYQKERLKYQLKEEYTKSVGKEMFSLSYCSENTALAFIDFLVDKALEVGAQIEPETLNSLDTEQYVKMCLKYRVCTVCGRRDAIQINHEDTVGMGNDRTHIDHRGHRLEALCVEHHAEFHAIGAKSFAEKYHFHGVKLNTKEVVSLGLMSKRQCEWFDERS</sequence>
<accession>A0A0R1T5L0</accession>
<dbReference type="Pfam" id="PF16784">
    <property type="entry name" value="HNHc_6"/>
    <property type="match status" value="1"/>
</dbReference>
<dbReference type="Proteomes" id="UP000051048">
    <property type="component" value="Unassembled WGS sequence"/>
</dbReference>
<gene>
    <name evidence="1" type="ORF">FC36_GL001878</name>
</gene>
<evidence type="ECO:0000313" key="1">
    <source>
        <dbReference type="EMBL" id="KRL76636.1"/>
    </source>
</evidence>